<comment type="catalytic activity">
    <reaction evidence="6">
        <text>2 a quinone + NADH + H(+) = 2 a 1,4-benzosemiquinone + NAD(+)</text>
        <dbReference type="Rhea" id="RHEA:65952"/>
        <dbReference type="ChEBI" id="CHEBI:15378"/>
        <dbReference type="ChEBI" id="CHEBI:57540"/>
        <dbReference type="ChEBI" id="CHEBI:57945"/>
        <dbReference type="ChEBI" id="CHEBI:132124"/>
        <dbReference type="ChEBI" id="CHEBI:134225"/>
    </reaction>
</comment>
<dbReference type="EC" id="1.6.5.-" evidence="6"/>
<comment type="similarity">
    <text evidence="6">Belongs to the azoreductase type 1 family.</text>
</comment>
<feature type="binding site" evidence="6">
    <location>
        <position position="10"/>
    </location>
    <ligand>
        <name>FMN</name>
        <dbReference type="ChEBI" id="CHEBI:58210"/>
    </ligand>
</feature>
<keyword evidence="4 6" id="KW-0520">NAD</keyword>
<comment type="catalytic activity">
    <reaction evidence="5">
        <text>N,N-dimethyl-1,4-phenylenediamine + anthranilate + 2 NAD(+) = 2-(4-dimethylaminophenyl)diazenylbenzoate + 2 NADH + 2 H(+)</text>
        <dbReference type="Rhea" id="RHEA:55872"/>
        <dbReference type="ChEBI" id="CHEBI:15378"/>
        <dbReference type="ChEBI" id="CHEBI:15783"/>
        <dbReference type="ChEBI" id="CHEBI:16567"/>
        <dbReference type="ChEBI" id="CHEBI:57540"/>
        <dbReference type="ChEBI" id="CHEBI:57945"/>
        <dbReference type="ChEBI" id="CHEBI:71579"/>
        <dbReference type="EC" id="1.7.1.17"/>
    </reaction>
    <physiologicalReaction direction="right-to-left" evidence="5">
        <dbReference type="Rhea" id="RHEA:55874"/>
    </physiologicalReaction>
</comment>
<reference evidence="9" key="1">
    <citation type="journal article" date="2019" name="Int. J. Syst. Evol. Microbiol.">
        <title>The Global Catalogue of Microorganisms (GCM) 10K type strain sequencing project: providing services to taxonomists for standard genome sequencing and annotation.</title>
        <authorList>
            <consortium name="The Broad Institute Genomics Platform"/>
            <consortium name="The Broad Institute Genome Sequencing Center for Infectious Disease"/>
            <person name="Wu L."/>
            <person name="Ma J."/>
        </authorList>
    </citation>
    <scope>NUCLEOTIDE SEQUENCE [LARGE SCALE GENOMIC DNA]</scope>
    <source>
        <strain evidence="9">KACC 12634</strain>
    </source>
</reference>
<evidence type="ECO:0000256" key="6">
    <source>
        <dbReference type="HAMAP-Rule" id="MF_01216"/>
    </source>
</evidence>
<evidence type="ECO:0000256" key="3">
    <source>
        <dbReference type="ARBA" id="ARBA00023002"/>
    </source>
</evidence>
<feature type="domain" description="Flavodoxin-like fold" evidence="7">
    <location>
        <begin position="3"/>
        <end position="180"/>
    </location>
</feature>
<dbReference type="InterPro" id="IPR050104">
    <property type="entry name" value="FMN-dep_NADH:Q_OxRdtase_AzoR1"/>
</dbReference>
<dbReference type="RefSeq" id="WP_382349855.1">
    <property type="nucleotide sequence ID" value="NZ_JBHMBP010000002.1"/>
</dbReference>
<comment type="cofactor">
    <cofactor evidence="6">
        <name>FMN</name>
        <dbReference type="ChEBI" id="CHEBI:58210"/>
    </cofactor>
    <text evidence="6">Binds 1 FMN per subunit.</text>
</comment>
<keyword evidence="2 6" id="KW-0288">FMN</keyword>
<protein>
    <recommendedName>
        <fullName evidence="6">FMN dependent NADH:quinone oxidoreductase</fullName>
        <ecNumber evidence="6">1.6.5.-</ecNumber>
    </recommendedName>
    <alternativeName>
        <fullName evidence="6">Azo-dye reductase</fullName>
    </alternativeName>
    <alternativeName>
        <fullName evidence="6">FMN-dependent NADH-azo compound oxidoreductase</fullName>
    </alternativeName>
    <alternativeName>
        <fullName evidence="6">FMN-dependent NADH-azoreductase</fullName>
        <ecNumber evidence="6">1.7.1.17</ecNumber>
    </alternativeName>
</protein>
<evidence type="ECO:0000256" key="5">
    <source>
        <dbReference type="ARBA" id="ARBA00048542"/>
    </source>
</evidence>
<dbReference type="PANTHER" id="PTHR43741">
    <property type="entry name" value="FMN-DEPENDENT NADH-AZOREDUCTASE 1"/>
    <property type="match status" value="1"/>
</dbReference>
<comment type="function">
    <text evidence="6">Also exhibits azoreductase activity. Catalyzes the reductive cleavage of the azo bond in aromatic azo compounds to the corresponding amines.</text>
</comment>
<dbReference type="Gene3D" id="3.40.50.360">
    <property type="match status" value="1"/>
</dbReference>
<dbReference type="InterPro" id="IPR003680">
    <property type="entry name" value="Flavodoxin_fold"/>
</dbReference>
<name>A0ABW2D5X1_9ACTN</name>
<gene>
    <name evidence="6" type="primary">azoR</name>
    <name evidence="8" type="ORF">ACFQS3_11125</name>
</gene>
<sequence length="217" mass="23126">MPRLLRIDASYQADGSVSRHLTGVFAEAWRGRGDAYTVTERDLRTDPVPHLTHAALHWAPTTAPATAPAADESYREAAQTQRTLVAELLSADVLLLGAPMYNYSLPSTLKAWLDHVHVRGLTSAADRDTRPLRGRTAVVVTIRGTVHGPGTANEHRDHVVPPLELILGEEFGMEVAVVMVGRTLSTSTAALAGERPAFAAERAAAAARLTALAGSLA</sequence>
<evidence type="ECO:0000313" key="8">
    <source>
        <dbReference type="EMBL" id="MFC6957747.1"/>
    </source>
</evidence>
<dbReference type="InterPro" id="IPR029039">
    <property type="entry name" value="Flavoprotein-like_sf"/>
</dbReference>
<dbReference type="Proteomes" id="UP001596470">
    <property type="component" value="Unassembled WGS sequence"/>
</dbReference>
<dbReference type="InterPro" id="IPR023048">
    <property type="entry name" value="NADH:quinone_OxRdtase_FMN_depd"/>
</dbReference>
<evidence type="ECO:0000256" key="4">
    <source>
        <dbReference type="ARBA" id="ARBA00023027"/>
    </source>
</evidence>
<organism evidence="8 9">
    <name type="scientific">Glycomyces mayteni</name>
    <dbReference type="NCBI Taxonomy" id="543887"/>
    <lineage>
        <taxon>Bacteria</taxon>
        <taxon>Bacillati</taxon>
        <taxon>Actinomycetota</taxon>
        <taxon>Actinomycetes</taxon>
        <taxon>Glycomycetales</taxon>
        <taxon>Glycomycetaceae</taxon>
        <taxon>Glycomyces</taxon>
    </lineage>
</organism>
<comment type="subunit">
    <text evidence="6">Homodimer.</text>
</comment>
<evidence type="ECO:0000256" key="1">
    <source>
        <dbReference type="ARBA" id="ARBA00022630"/>
    </source>
</evidence>
<comment type="caution">
    <text evidence="8">The sequence shown here is derived from an EMBL/GenBank/DDBJ whole genome shotgun (WGS) entry which is preliminary data.</text>
</comment>
<evidence type="ECO:0000256" key="2">
    <source>
        <dbReference type="ARBA" id="ARBA00022643"/>
    </source>
</evidence>
<dbReference type="SUPFAM" id="SSF52218">
    <property type="entry name" value="Flavoproteins"/>
    <property type="match status" value="1"/>
</dbReference>
<dbReference type="PANTHER" id="PTHR43741:SF4">
    <property type="entry name" value="FMN-DEPENDENT NADH:QUINONE OXIDOREDUCTASE"/>
    <property type="match status" value="1"/>
</dbReference>
<evidence type="ECO:0000259" key="7">
    <source>
        <dbReference type="Pfam" id="PF02525"/>
    </source>
</evidence>
<dbReference type="Pfam" id="PF02525">
    <property type="entry name" value="Flavodoxin_2"/>
    <property type="match status" value="1"/>
</dbReference>
<comment type="function">
    <text evidence="6">Quinone reductase that provides resistance to thiol-specific stress caused by electrophilic quinones.</text>
</comment>
<keyword evidence="3 6" id="KW-0560">Oxidoreductase</keyword>
<proteinExistence type="inferred from homology"/>
<dbReference type="EC" id="1.7.1.17" evidence="6"/>
<keyword evidence="9" id="KW-1185">Reference proteome</keyword>
<accession>A0ABW2D5X1</accession>
<keyword evidence="1 6" id="KW-0285">Flavoprotein</keyword>
<evidence type="ECO:0000313" key="9">
    <source>
        <dbReference type="Proteomes" id="UP001596470"/>
    </source>
</evidence>
<comment type="caution">
    <text evidence="6">Lacks conserved residue(s) required for the propagation of feature annotation.</text>
</comment>
<feature type="binding site" evidence="6">
    <location>
        <begin position="16"/>
        <end position="18"/>
    </location>
    <ligand>
        <name>FMN</name>
        <dbReference type="ChEBI" id="CHEBI:58210"/>
    </ligand>
</feature>
<dbReference type="HAMAP" id="MF_01216">
    <property type="entry name" value="Azoreductase_type1"/>
    <property type="match status" value="1"/>
</dbReference>
<dbReference type="EMBL" id="JBHSYS010000002">
    <property type="protein sequence ID" value="MFC6957747.1"/>
    <property type="molecule type" value="Genomic_DNA"/>
</dbReference>